<feature type="transmembrane region" description="Helical" evidence="1">
    <location>
        <begin position="97"/>
        <end position="114"/>
    </location>
</feature>
<dbReference type="HOGENOM" id="CLU_501275_0_0_4"/>
<keyword evidence="4" id="KW-1185">Reference proteome</keyword>
<dbReference type="InterPro" id="IPR038731">
    <property type="entry name" value="RgtA/B/C-like"/>
</dbReference>
<dbReference type="Proteomes" id="UP000008392">
    <property type="component" value="Chromosome"/>
</dbReference>
<feature type="transmembrane region" description="Helical" evidence="1">
    <location>
        <begin position="154"/>
        <end position="170"/>
    </location>
</feature>
<feature type="transmembrane region" description="Helical" evidence="1">
    <location>
        <begin position="513"/>
        <end position="531"/>
    </location>
</feature>
<feature type="transmembrane region" description="Helical" evidence="1">
    <location>
        <begin position="177"/>
        <end position="195"/>
    </location>
</feature>
<feature type="transmembrane region" description="Helical" evidence="1">
    <location>
        <begin position="207"/>
        <end position="233"/>
    </location>
</feature>
<sequence length="543" mass="60920">MPNMKNILKNYPLPILLISLIFLIKALFLSFFITPFSAVPDEIGHFAYTQDIAYGKGIPVLSVPAIGKSVIGTDVMGYLERTPDSQPAYNWIAQHPPVYYAISAIPLKIGRWVSTDMDVLVRLPRISSALSGALLLLVLFRTFTAIGLDPPRSTALAAAIGFIPMVSHLSSGTNHDMSLFLFCALATLFFSYYIINRKIKDAYRCAIWLAIAGGTKMMTPLVLLVPMVLILILELPRENRLKHAIKILIIAFSIPAAWMIRNFVYFQFPLYTSGTHRKPGLEIPLQQSFSDYIRSQPVFDSIAHLFYGMFGHITPSSEKIFLEYDVLPRPLKFISITASGVPYDIFLGILFALSCIGLIYIWMLLLHVSRENPAPLNDNSFIALANFHLKNYRYRSVPLMAAYFMASAAAIFINITSFTDSTFILFSCIPISIFLGIISIPLIFYIKDRVDRLALYGLAVTLFFGSVFLHHIYDAYLTEGVLRAAQGRYFYPAIPLVILSASIILLRLHIPKIVINIGITLLACAELSVYVKQALPFYLKYYS</sequence>
<reference evidence="3 4" key="1">
    <citation type="journal article" date="2004" name="Environ. Microbiol.">
        <title>Phylogeny-function analysis of (meta)genomic libraries: screening for expression of ribosomal RNA genes by large-insert library fluorescent in situ hybridization (LIL-FISH).</title>
        <authorList>
            <person name="Leveau J.H."/>
            <person name="Gerards S."/>
            <person name="de Boer W."/>
            <person name="van Veen J.A."/>
        </authorList>
    </citation>
    <scope>NUCLEOTIDE SEQUENCE [LARGE SCALE GENOMIC DNA]</scope>
    <source>
        <strain evidence="3 4">Ter331</strain>
    </source>
</reference>
<reference evidence="3 4" key="3">
    <citation type="journal article" date="2008" name="FEMS Microbiol. Ecol.">
        <title>Identification and characterization of genes underlying chitinolysis in Collimonas fungivorans Ter331.</title>
        <authorList>
            <person name="Fritsche K."/>
            <person name="de Boer W."/>
            <person name="Gerards S."/>
            <person name="van den Berg M."/>
            <person name="van Veen J.A."/>
            <person name="Leveau J.H."/>
        </authorList>
    </citation>
    <scope>NUCLEOTIDE SEQUENCE [LARGE SCALE GENOMIC DNA]</scope>
    <source>
        <strain evidence="3 4">Ter331</strain>
    </source>
</reference>
<feature type="transmembrane region" description="Helical" evidence="1">
    <location>
        <begin position="489"/>
        <end position="506"/>
    </location>
</feature>
<evidence type="ECO:0000259" key="2">
    <source>
        <dbReference type="Pfam" id="PF13231"/>
    </source>
</evidence>
<feature type="transmembrane region" description="Helical" evidence="1">
    <location>
        <begin position="126"/>
        <end position="148"/>
    </location>
</feature>
<evidence type="ECO:0000256" key="1">
    <source>
        <dbReference type="SAM" id="Phobius"/>
    </source>
</evidence>
<dbReference type="KEGG" id="cfu:CFU_0826"/>
<feature type="transmembrane region" description="Helical" evidence="1">
    <location>
        <begin position="423"/>
        <end position="446"/>
    </location>
</feature>
<name>G0AI77_COLFT</name>
<keyword evidence="1" id="KW-1133">Transmembrane helix</keyword>
<dbReference type="Pfam" id="PF13231">
    <property type="entry name" value="PMT_2"/>
    <property type="match status" value="1"/>
</dbReference>
<organism evidence="3 4">
    <name type="scientific">Collimonas fungivorans (strain Ter331)</name>
    <dbReference type="NCBI Taxonomy" id="1005048"/>
    <lineage>
        <taxon>Bacteria</taxon>
        <taxon>Pseudomonadati</taxon>
        <taxon>Pseudomonadota</taxon>
        <taxon>Betaproteobacteria</taxon>
        <taxon>Burkholderiales</taxon>
        <taxon>Oxalobacteraceae</taxon>
        <taxon>Collimonas</taxon>
    </lineage>
</organism>
<dbReference type="RefSeq" id="WP_014004815.1">
    <property type="nucleotide sequence ID" value="NC_015856.1"/>
</dbReference>
<reference evidence="4" key="6">
    <citation type="submission" date="2011-05" db="EMBL/GenBank/DDBJ databases">
        <title>Complete sequence of Collimonas fungivorans Ter331.</title>
        <authorList>
            <person name="Leveau J.H."/>
        </authorList>
    </citation>
    <scope>NUCLEOTIDE SEQUENCE [LARGE SCALE GENOMIC DNA]</scope>
    <source>
        <strain evidence="4">Ter331</strain>
    </source>
</reference>
<accession>G0AI77</accession>
<keyword evidence="1" id="KW-0812">Transmembrane</keyword>
<feature type="transmembrane region" description="Helical" evidence="1">
    <location>
        <begin position="345"/>
        <end position="366"/>
    </location>
</feature>
<dbReference type="EMBL" id="CP002745">
    <property type="protein sequence ID" value="AEK60660.1"/>
    <property type="molecule type" value="Genomic_DNA"/>
</dbReference>
<keyword evidence="1" id="KW-0472">Membrane</keyword>
<reference evidence="3 4" key="5">
    <citation type="journal article" date="2011" name="ISME J.">
        <title>Dual transcriptional profiling of a bacterial/fungal confrontation: Collimonas fungivorans versus Aspergillus niger.</title>
        <authorList>
            <person name="Mela F."/>
            <person name="Fritsche K."/>
            <person name="de Boer W."/>
            <person name="van Veen J.A."/>
            <person name="de Graaff L.H."/>
            <person name="van den Berg M."/>
            <person name="Leveau J.H."/>
        </authorList>
    </citation>
    <scope>NUCLEOTIDE SEQUENCE [LARGE SCALE GENOMIC DNA]</scope>
    <source>
        <strain evidence="3 4">Ter331</strain>
    </source>
</reference>
<feature type="transmembrane region" description="Helical" evidence="1">
    <location>
        <begin position="397"/>
        <end position="417"/>
    </location>
</feature>
<dbReference type="AlphaFoldDB" id="G0AI77"/>
<feature type="transmembrane region" description="Helical" evidence="1">
    <location>
        <begin position="245"/>
        <end position="268"/>
    </location>
</feature>
<reference evidence="3 4" key="2">
    <citation type="journal article" date="2006" name="J. Microbiol. Methods">
        <title>Genomic flank-sequencing of plasposon insertion sites for rapid identification of functional genes.</title>
        <authorList>
            <person name="Leveau J.H."/>
            <person name="Gerards S."/>
            <person name="Fritsche K."/>
            <person name="Zondag G."/>
            <person name="van Veen J.A."/>
        </authorList>
    </citation>
    <scope>NUCLEOTIDE SEQUENCE [LARGE SCALE GENOMIC DNA]</scope>
    <source>
        <strain evidence="3 4">Ter331</strain>
    </source>
</reference>
<reference evidence="3 4" key="4">
    <citation type="journal article" date="2010" name="Environ. Microbiol.">
        <title>The bacterial genus Collimonas: mycophagy, weathering and other adaptive solutions to life in oligotrophic soil environments.</title>
        <authorList>
            <person name="Leveau J.H."/>
            <person name="Uroz S."/>
            <person name="de Boer W."/>
        </authorList>
    </citation>
    <scope>NUCLEOTIDE SEQUENCE [LARGE SCALE GENOMIC DNA]</scope>
    <source>
        <strain evidence="3 4">Ter331</strain>
    </source>
</reference>
<feature type="transmembrane region" description="Helical" evidence="1">
    <location>
        <begin position="12"/>
        <end position="33"/>
    </location>
</feature>
<feature type="domain" description="Glycosyltransferase RgtA/B/C/D-like" evidence="2">
    <location>
        <begin position="95"/>
        <end position="254"/>
    </location>
</feature>
<proteinExistence type="predicted"/>
<gene>
    <name evidence="3" type="ordered locus">CFU_0826</name>
</gene>
<evidence type="ECO:0000313" key="4">
    <source>
        <dbReference type="Proteomes" id="UP000008392"/>
    </source>
</evidence>
<feature type="transmembrane region" description="Helical" evidence="1">
    <location>
        <begin position="453"/>
        <end position="473"/>
    </location>
</feature>
<protein>
    <recommendedName>
        <fullName evidence="2">Glycosyltransferase RgtA/B/C/D-like domain-containing protein</fullName>
    </recommendedName>
</protein>
<evidence type="ECO:0000313" key="3">
    <source>
        <dbReference type="EMBL" id="AEK60660.1"/>
    </source>
</evidence>